<reference evidence="1 2" key="1">
    <citation type="submission" date="2024-04" db="EMBL/GenBank/DDBJ databases">
        <title>The reference genome of an endangered Asteraceae, Deinandra increscens subsp. villosa, native to the Central Coast of California.</title>
        <authorList>
            <person name="Guilliams M."/>
            <person name="Hasenstab-Lehman K."/>
            <person name="Meyer R."/>
            <person name="Mcevoy S."/>
        </authorList>
    </citation>
    <scope>NUCLEOTIDE SEQUENCE [LARGE SCALE GENOMIC DNA]</scope>
    <source>
        <tissue evidence="1">Leaf</tissue>
    </source>
</reference>
<dbReference type="EMBL" id="JBCNJP010000024">
    <property type="protein sequence ID" value="KAK9056429.1"/>
    <property type="molecule type" value="Genomic_DNA"/>
</dbReference>
<keyword evidence="2" id="KW-1185">Reference proteome</keyword>
<evidence type="ECO:0000313" key="1">
    <source>
        <dbReference type="EMBL" id="KAK9056429.1"/>
    </source>
</evidence>
<evidence type="ECO:0000313" key="2">
    <source>
        <dbReference type="Proteomes" id="UP001408789"/>
    </source>
</evidence>
<protein>
    <submittedName>
        <fullName evidence="1">Uncharacterized protein</fullName>
    </submittedName>
</protein>
<dbReference type="PANTHER" id="PTHR38223">
    <property type="match status" value="1"/>
</dbReference>
<dbReference type="PANTHER" id="PTHR38223:SF4">
    <property type="match status" value="1"/>
</dbReference>
<comment type="caution">
    <text evidence="1">The sequence shown here is derived from an EMBL/GenBank/DDBJ whole genome shotgun (WGS) entry which is preliminary data.</text>
</comment>
<dbReference type="AlphaFoldDB" id="A0AAP0GQ96"/>
<dbReference type="Proteomes" id="UP001408789">
    <property type="component" value="Unassembled WGS sequence"/>
</dbReference>
<gene>
    <name evidence="1" type="ORF">SSX86_023790</name>
</gene>
<organism evidence="1 2">
    <name type="scientific">Deinandra increscens subsp. villosa</name>
    <dbReference type="NCBI Taxonomy" id="3103831"/>
    <lineage>
        <taxon>Eukaryota</taxon>
        <taxon>Viridiplantae</taxon>
        <taxon>Streptophyta</taxon>
        <taxon>Embryophyta</taxon>
        <taxon>Tracheophyta</taxon>
        <taxon>Spermatophyta</taxon>
        <taxon>Magnoliopsida</taxon>
        <taxon>eudicotyledons</taxon>
        <taxon>Gunneridae</taxon>
        <taxon>Pentapetalae</taxon>
        <taxon>asterids</taxon>
        <taxon>campanulids</taxon>
        <taxon>Asterales</taxon>
        <taxon>Asteraceae</taxon>
        <taxon>Asteroideae</taxon>
        <taxon>Heliantheae alliance</taxon>
        <taxon>Madieae</taxon>
        <taxon>Madiinae</taxon>
        <taxon>Deinandra</taxon>
    </lineage>
</organism>
<proteinExistence type="predicted"/>
<name>A0AAP0GQ96_9ASTR</name>
<sequence>MAGLQYNFFPTDFLYPKPTKKIADVTTPQVIATNNQRPKVSGDDLTIMKSSVPVKNQIRTLKLLSSSSFDF</sequence>
<accession>A0AAP0GQ96</accession>